<reference evidence="1 2" key="1">
    <citation type="submission" date="2021-06" db="EMBL/GenBank/DDBJ databases">
        <title>Halomicroarcula sp. a new haloarchaeum isolated from saline soil.</title>
        <authorList>
            <person name="Duran-Viseras A."/>
            <person name="Sanchez-Porro C."/>
            <person name="Ventosa A."/>
        </authorList>
    </citation>
    <scope>NUCLEOTIDE SEQUENCE [LARGE SCALE GENOMIC DNA]</scope>
    <source>
        <strain evidence="1 2">F13</strain>
    </source>
</reference>
<name>A0AAW4PZX8_9EURY</name>
<proteinExistence type="predicted"/>
<keyword evidence="2" id="KW-1185">Reference proteome</keyword>
<gene>
    <name evidence="1" type="ORF">EGH21_22600</name>
</gene>
<comment type="caution">
    <text evidence="1">The sequence shown here is derived from an EMBL/GenBank/DDBJ whole genome shotgun (WGS) entry which is preliminary data.</text>
</comment>
<protein>
    <submittedName>
        <fullName evidence="1">Uncharacterized protein</fullName>
    </submittedName>
</protein>
<evidence type="ECO:0000313" key="1">
    <source>
        <dbReference type="EMBL" id="MBX0325812.1"/>
    </source>
</evidence>
<organism evidence="1 2">
    <name type="scientific">Haloarcula rubra</name>
    <dbReference type="NCBI Taxonomy" id="2487747"/>
    <lineage>
        <taxon>Archaea</taxon>
        <taxon>Methanobacteriati</taxon>
        <taxon>Methanobacteriota</taxon>
        <taxon>Stenosarchaea group</taxon>
        <taxon>Halobacteria</taxon>
        <taxon>Halobacteriales</taxon>
        <taxon>Haloarculaceae</taxon>
        <taxon>Haloarcula</taxon>
    </lineage>
</organism>
<evidence type="ECO:0000313" key="2">
    <source>
        <dbReference type="Proteomes" id="UP001430377"/>
    </source>
</evidence>
<dbReference type="Proteomes" id="UP001430377">
    <property type="component" value="Unassembled WGS sequence"/>
</dbReference>
<dbReference type="EMBL" id="RKLR01000019">
    <property type="protein sequence ID" value="MBX0325812.1"/>
    <property type="molecule type" value="Genomic_DNA"/>
</dbReference>
<dbReference type="AlphaFoldDB" id="A0AAW4PZX8"/>
<sequence>MPAWASEWTVRELDGIAMEMDVLSRAEPEAGRVVWSSADGAISYFAELPDKYRENIGEDAFVPPETAADNARQALEWYEEYPEEFDAGAEDGEGIRRARQIVEHHKDDEPLPPEYVVEIQGYLSRSDAQEGRAELDDDVPDDQPWLDDGYTAHLLWGGDAMLDWAEDLIEEMEAVDSETEQEAIAGATTAEGWQADGPATAVTQASVAADDLDAPGPLRSSITKEGSNEIDVESLPEEYQAAIEADDFLVYGKASIEQYDRSDDPIKIEMEALEDALDRFFESQEAPGIISLYHDDIPVGVPVREHVLDEDTVIHLESPNGEPERYEFEAGEKLTTHVEDGDGDGRPEMWLLSNLAGDSEMAKEVRIRALQNELNGYSVTIHRNRDEQTDDGRLVTQCDLHAVTLGTSEIVKNAGSTFGVAEYQAFSQTAD</sequence>
<accession>A0AAW4PZX8</accession>